<evidence type="ECO:0000313" key="3">
    <source>
        <dbReference type="EMBL" id="KAK9826572.1"/>
    </source>
</evidence>
<proteinExistence type="predicted"/>
<dbReference type="InterPro" id="IPR036249">
    <property type="entry name" value="Thioredoxin-like_sf"/>
</dbReference>
<dbReference type="SUPFAM" id="SSF52833">
    <property type="entry name" value="Thioredoxin-like"/>
    <property type="match status" value="1"/>
</dbReference>
<dbReference type="SFLD" id="SFLDS00019">
    <property type="entry name" value="Glutathione_Transferase_(cytos"/>
    <property type="match status" value="1"/>
</dbReference>
<dbReference type="PROSITE" id="PS50404">
    <property type="entry name" value="GST_NTER"/>
    <property type="match status" value="1"/>
</dbReference>
<dbReference type="AlphaFoldDB" id="A0AAW1QYM1"/>
<dbReference type="CDD" id="cd03202">
    <property type="entry name" value="GST_C_etherase_LigE"/>
    <property type="match status" value="1"/>
</dbReference>
<dbReference type="PANTHER" id="PTHR43968:SF6">
    <property type="entry name" value="GLUTATHIONE S-TRANSFERASE OMEGA"/>
    <property type="match status" value="1"/>
</dbReference>
<reference evidence="3 4" key="1">
    <citation type="journal article" date="2024" name="Nat. Commun.">
        <title>Phylogenomics reveals the evolutionary origins of lichenization in chlorophyte algae.</title>
        <authorList>
            <person name="Puginier C."/>
            <person name="Libourel C."/>
            <person name="Otte J."/>
            <person name="Skaloud P."/>
            <person name="Haon M."/>
            <person name="Grisel S."/>
            <person name="Petersen M."/>
            <person name="Berrin J.G."/>
            <person name="Delaux P.M."/>
            <person name="Dal Grande F."/>
            <person name="Keller J."/>
        </authorList>
    </citation>
    <scope>NUCLEOTIDE SEQUENCE [LARGE SCALE GENOMIC DNA]</scope>
    <source>
        <strain evidence="3 4">SAG 2145</strain>
    </source>
</reference>
<dbReference type="PANTHER" id="PTHR43968">
    <property type="match status" value="1"/>
</dbReference>
<dbReference type="InterPro" id="IPR054416">
    <property type="entry name" value="GST_UstS-like_C"/>
</dbReference>
<evidence type="ECO:0008006" key="5">
    <source>
        <dbReference type="Google" id="ProtNLM"/>
    </source>
</evidence>
<organism evidence="3 4">
    <name type="scientific">Apatococcus lobatus</name>
    <dbReference type="NCBI Taxonomy" id="904363"/>
    <lineage>
        <taxon>Eukaryota</taxon>
        <taxon>Viridiplantae</taxon>
        <taxon>Chlorophyta</taxon>
        <taxon>core chlorophytes</taxon>
        <taxon>Trebouxiophyceae</taxon>
        <taxon>Chlorellales</taxon>
        <taxon>Chlorellaceae</taxon>
        <taxon>Apatococcus</taxon>
    </lineage>
</organism>
<dbReference type="EMBL" id="JALJOS010000020">
    <property type="protein sequence ID" value="KAK9826572.1"/>
    <property type="molecule type" value="Genomic_DNA"/>
</dbReference>
<dbReference type="Gene3D" id="1.20.1050.10">
    <property type="match status" value="1"/>
</dbReference>
<comment type="caution">
    <text evidence="3">The sequence shown here is derived from an EMBL/GenBank/DDBJ whole genome shotgun (WGS) entry which is preliminary data.</text>
</comment>
<name>A0AAW1QYM1_9CHLO</name>
<dbReference type="InterPro" id="IPR036282">
    <property type="entry name" value="Glutathione-S-Trfase_C_sf"/>
</dbReference>
<dbReference type="Pfam" id="PF22041">
    <property type="entry name" value="GST_C_7"/>
    <property type="match status" value="1"/>
</dbReference>
<dbReference type="Pfam" id="PF13409">
    <property type="entry name" value="GST_N_2"/>
    <property type="match status" value="1"/>
</dbReference>
<feature type="domain" description="GST C-terminal" evidence="2">
    <location>
        <begin position="92"/>
        <end position="234"/>
    </location>
</feature>
<dbReference type="InterPro" id="IPR040079">
    <property type="entry name" value="Glutathione_S-Trfase"/>
</dbReference>
<evidence type="ECO:0000313" key="4">
    <source>
        <dbReference type="Proteomes" id="UP001438707"/>
    </source>
</evidence>
<dbReference type="Proteomes" id="UP001438707">
    <property type="component" value="Unassembled WGS sequence"/>
</dbReference>
<evidence type="ECO:0000259" key="1">
    <source>
        <dbReference type="PROSITE" id="PS50404"/>
    </source>
</evidence>
<feature type="domain" description="GST N-terminal" evidence="1">
    <location>
        <begin position="12"/>
        <end position="86"/>
    </location>
</feature>
<dbReference type="SUPFAM" id="SSF47616">
    <property type="entry name" value="GST C-terminal domain-like"/>
    <property type="match status" value="1"/>
</dbReference>
<protein>
    <recommendedName>
        <fullName evidence="5">Glutathione S-transferase</fullName>
    </recommendedName>
</protein>
<keyword evidence="4" id="KW-1185">Reference proteome</keyword>
<dbReference type="PROSITE" id="PS50405">
    <property type="entry name" value="GST_CTER"/>
    <property type="match status" value="1"/>
</dbReference>
<dbReference type="GO" id="GO:0005737">
    <property type="term" value="C:cytoplasm"/>
    <property type="evidence" value="ECO:0007669"/>
    <property type="project" value="TreeGrafter"/>
</dbReference>
<sequence>MTTQANTKLWELAGKEEGRVFSPYAWRVRLVLAHKGLKFETVPWRYSEKDLIKPSDKVPVLDIEDKRLFESWEISKYLDEQRPDQSLFKTKCQAGASGIQFITTWADNNMYMAITVVILMDMYNHLAPQDKDYFRKSREALFGQKLEEVCKDSPAKIAAFRKEMEPLRQTLKDHKWLGGEQIDYADIAVAGMFLWARAISDKQLLEKDDPIFKWRERIFKVFNSTIKNSIGYPV</sequence>
<dbReference type="InterPro" id="IPR010987">
    <property type="entry name" value="Glutathione-S-Trfase_C-like"/>
</dbReference>
<dbReference type="InterPro" id="IPR050983">
    <property type="entry name" value="GST_Omega/HSP26"/>
</dbReference>
<gene>
    <name evidence="3" type="ORF">WJX74_003460</name>
</gene>
<dbReference type="InterPro" id="IPR004045">
    <property type="entry name" value="Glutathione_S-Trfase_N"/>
</dbReference>
<evidence type="ECO:0000259" key="2">
    <source>
        <dbReference type="PROSITE" id="PS50405"/>
    </source>
</evidence>
<accession>A0AAW1QYM1</accession>
<dbReference type="Gene3D" id="3.40.30.10">
    <property type="entry name" value="Glutaredoxin"/>
    <property type="match status" value="1"/>
</dbReference>